<proteinExistence type="predicted"/>
<name>A0A098BVB8_9NOCA</name>
<evidence type="ECO:0000256" key="1">
    <source>
        <dbReference type="SAM" id="MobiDB-lite"/>
    </source>
</evidence>
<evidence type="ECO:0000313" key="3">
    <source>
        <dbReference type="Proteomes" id="UP000042997"/>
    </source>
</evidence>
<organism evidence="2 3">
    <name type="scientific">Rhodococcus ruber</name>
    <dbReference type="NCBI Taxonomy" id="1830"/>
    <lineage>
        <taxon>Bacteria</taxon>
        <taxon>Bacillati</taxon>
        <taxon>Actinomycetota</taxon>
        <taxon>Actinomycetes</taxon>
        <taxon>Mycobacteriales</taxon>
        <taxon>Nocardiaceae</taxon>
        <taxon>Rhodococcus</taxon>
    </lineage>
</organism>
<sequence>MRDRRERLRTCCAAHGSASTHRTDAPVAGASGGARRRDPGRPLVSRPAARGPGRSFPPTPIARAGTGIQRSAVGDAAEVRHPPDAGRGTRAEALSAVRVGFGGFAIGNPVKTTAITGVTDAVASRR</sequence>
<accession>A0A098BVB8</accession>
<protein>
    <submittedName>
        <fullName evidence="2">Uncharacterized protein</fullName>
    </submittedName>
</protein>
<gene>
    <name evidence="2" type="ORF">RHRU231_930026</name>
</gene>
<feature type="region of interest" description="Disordered" evidence="1">
    <location>
        <begin position="1"/>
        <end position="65"/>
    </location>
</feature>
<evidence type="ECO:0000313" key="2">
    <source>
        <dbReference type="EMBL" id="CDZ92147.1"/>
    </source>
</evidence>
<dbReference type="EMBL" id="CCSD01000109">
    <property type="protein sequence ID" value="CDZ92147.1"/>
    <property type="molecule type" value="Genomic_DNA"/>
</dbReference>
<dbReference type="AlphaFoldDB" id="A0A098BVB8"/>
<dbReference type="Proteomes" id="UP000042997">
    <property type="component" value="Unassembled WGS sequence"/>
</dbReference>
<reference evidence="2 3" key="1">
    <citation type="journal article" date="2014" name="Genome Announc.">
        <title>Draft Genome Sequence of Propane- and Butane-Oxidizing Actinobacterium Rhodococcus ruber IEGM 231.</title>
        <authorList>
            <person name="Ivshina I.B."/>
            <person name="Kuyukina M.S."/>
            <person name="Krivoruchko A.V."/>
            <person name="Barbe V."/>
            <person name="Fischer C."/>
        </authorList>
    </citation>
    <scope>NUCLEOTIDE SEQUENCE [LARGE SCALE GENOMIC DNA]</scope>
</reference>